<protein>
    <submittedName>
        <fullName evidence="2">DinB family protein</fullName>
    </submittedName>
</protein>
<proteinExistence type="predicted"/>
<keyword evidence="3" id="KW-1185">Reference proteome</keyword>
<evidence type="ECO:0000313" key="2">
    <source>
        <dbReference type="EMBL" id="MCM6775959.1"/>
    </source>
</evidence>
<feature type="domain" description="DinB-like" evidence="1">
    <location>
        <begin position="12"/>
        <end position="171"/>
    </location>
</feature>
<dbReference type="SUPFAM" id="SSF109854">
    <property type="entry name" value="DinB/YfiT-like putative metalloenzymes"/>
    <property type="match status" value="1"/>
</dbReference>
<name>A0A9X2IYR8_9NOCA</name>
<dbReference type="Pfam" id="PF12867">
    <property type="entry name" value="DinB_2"/>
    <property type="match status" value="1"/>
</dbReference>
<dbReference type="Gene3D" id="1.20.120.450">
    <property type="entry name" value="dinb family like domain"/>
    <property type="match status" value="1"/>
</dbReference>
<comment type="caution">
    <text evidence="2">The sequence shown here is derived from an EMBL/GenBank/DDBJ whole genome shotgun (WGS) entry which is preliminary data.</text>
</comment>
<dbReference type="AlphaFoldDB" id="A0A9X2IYR8"/>
<organism evidence="2 3">
    <name type="scientific">Nocardia pulmonis</name>
    <dbReference type="NCBI Taxonomy" id="2951408"/>
    <lineage>
        <taxon>Bacteria</taxon>
        <taxon>Bacillati</taxon>
        <taxon>Actinomycetota</taxon>
        <taxon>Actinomycetes</taxon>
        <taxon>Mycobacteriales</taxon>
        <taxon>Nocardiaceae</taxon>
        <taxon>Nocardia</taxon>
    </lineage>
</organism>
<dbReference type="InterPro" id="IPR024775">
    <property type="entry name" value="DinB-like"/>
</dbReference>
<sequence length="182" mass="20330">MDVDWPTQLADQLDWHWHNQMRPRFEGLTDAEYFWEPVPDCWSVRPRAADDQPGVGPFTVDFAFPAPDPAPVTTISWRLAHIIVGVFGMRTATHFGGPPVSYDTYPYAGTAAAALDQLDQGYALWSAGVRGLRPEDLARPCGPAEGNYADRPLAMLILHINREAIHHGAEIALLRDLYLHRS</sequence>
<dbReference type="RefSeq" id="WP_251914195.1">
    <property type="nucleotide sequence ID" value="NZ_JAMRXG010000008.1"/>
</dbReference>
<evidence type="ECO:0000259" key="1">
    <source>
        <dbReference type="Pfam" id="PF12867"/>
    </source>
</evidence>
<evidence type="ECO:0000313" key="3">
    <source>
        <dbReference type="Proteomes" id="UP001139157"/>
    </source>
</evidence>
<dbReference type="EMBL" id="JAMRXG010000008">
    <property type="protein sequence ID" value="MCM6775959.1"/>
    <property type="molecule type" value="Genomic_DNA"/>
</dbReference>
<reference evidence="2" key="1">
    <citation type="submission" date="2022-06" db="EMBL/GenBank/DDBJ databases">
        <title>Novel species in genus nocardia.</title>
        <authorList>
            <person name="Li F."/>
        </authorList>
    </citation>
    <scope>NUCLEOTIDE SEQUENCE</scope>
    <source>
        <strain evidence="2">CDC141</strain>
    </source>
</reference>
<accession>A0A9X2IYR8</accession>
<dbReference type="InterPro" id="IPR034660">
    <property type="entry name" value="DinB/YfiT-like"/>
</dbReference>
<gene>
    <name evidence="2" type="ORF">NDR86_20985</name>
</gene>
<dbReference type="Proteomes" id="UP001139157">
    <property type="component" value="Unassembled WGS sequence"/>
</dbReference>